<keyword evidence="2" id="KW-1185">Reference proteome</keyword>
<comment type="caution">
    <text evidence="1">The sequence shown here is derived from an EMBL/GenBank/DDBJ whole genome shotgun (WGS) entry which is preliminary data.</text>
</comment>
<evidence type="ECO:0000313" key="2">
    <source>
        <dbReference type="Proteomes" id="UP001177021"/>
    </source>
</evidence>
<protein>
    <submittedName>
        <fullName evidence="1">Uncharacterized protein</fullName>
    </submittedName>
</protein>
<dbReference type="Proteomes" id="UP001177021">
    <property type="component" value="Unassembled WGS sequence"/>
</dbReference>
<accession>A0ACB0KD17</accession>
<dbReference type="EMBL" id="CASHSV030000206">
    <property type="protein sequence ID" value="CAJ2655192.1"/>
    <property type="molecule type" value="Genomic_DNA"/>
</dbReference>
<sequence>MAREQLQKWRRVQQHGGLERSSSNNNRIQWQPPRGGELKCNIDAVVFKDQHKFGVGMCIRNDQGRFVKARTMWFHGNPPPMEAEAWALREAITWLVELELSRVVIELDYLLVVNVISDTSINNSEFGCIINSCKQLLRNHPNFDISFVKR</sequence>
<proteinExistence type="predicted"/>
<organism evidence="1 2">
    <name type="scientific">Trifolium pratense</name>
    <name type="common">Red clover</name>
    <dbReference type="NCBI Taxonomy" id="57577"/>
    <lineage>
        <taxon>Eukaryota</taxon>
        <taxon>Viridiplantae</taxon>
        <taxon>Streptophyta</taxon>
        <taxon>Embryophyta</taxon>
        <taxon>Tracheophyta</taxon>
        <taxon>Spermatophyta</taxon>
        <taxon>Magnoliopsida</taxon>
        <taxon>eudicotyledons</taxon>
        <taxon>Gunneridae</taxon>
        <taxon>Pentapetalae</taxon>
        <taxon>rosids</taxon>
        <taxon>fabids</taxon>
        <taxon>Fabales</taxon>
        <taxon>Fabaceae</taxon>
        <taxon>Papilionoideae</taxon>
        <taxon>50 kb inversion clade</taxon>
        <taxon>NPAAA clade</taxon>
        <taxon>Hologalegina</taxon>
        <taxon>IRL clade</taxon>
        <taxon>Trifolieae</taxon>
        <taxon>Trifolium</taxon>
    </lineage>
</organism>
<evidence type="ECO:0000313" key="1">
    <source>
        <dbReference type="EMBL" id="CAJ2655192.1"/>
    </source>
</evidence>
<name>A0ACB0KD17_TRIPR</name>
<gene>
    <name evidence="1" type="ORF">MILVUS5_LOCUS22175</name>
</gene>
<reference evidence="1" key="1">
    <citation type="submission" date="2023-10" db="EMBL/GenBank/DDBJ databases">
        <authorList>
            <person name="Rodriguez Cubillos JULIANA M."/>
            <person name="De Vega J."/>
        </authorList>
    </citation>
    <scope>NUCLEOTIDE SEQUENCE</scope>
</reference>